<evidence type="ECO:0000256" key="8">
    <source>
        <dbReference type="PROSITE-ProRule" id="PRU00175"/>
    </source>
</evidence>
<dbReference type="VEuPathDB" id="VectorBase:LDEU013130"/>
<proteinExistence type="predicted"/>
<evidence type="ECO:0000256" key="5">
    <source>
        <dbReference type="ARBA" id="ARBA00022833"/>
    </source>
</evidence>
<keyword evidence="12" id="KW-1185">Reference proteome</keyword>
<feature type="domain" description="RING-type" evidence="10">
    <location>
        <begin position="59"/>
        <end position="101"/>
    </location>
</feature>
<comment type="subcellular location">
    <subcellularLocation>
        <location evidence="1">Membrane</location>
        <topology evidence="1">Single-pass membrane protein</topology>
    </subcellularLocation>
</comment>
<evidence type="ECO:0000256" key="2">
    <source>
        <dbReference type="ARBA" id="ARBA00022692"/>
    </source>
</evidence>
<organism evidence="11 12">
    <name type="scientific">Leptotrombidium deliense</name>
    <dbReference type="NCBI Taxonomy" id="299467"/>
    <lineage>
        <taxon>Eukaryota</taxon>
        <taxon>Metazoa</taxon>
        <taxon>Ecdysozoa</taxon>
        <taxon>Arthropoda</taxon>
        <taxon>Chelicerata</taxon>
        <taxon>Arachnida</taxon>
        <taxon>Acari</taxon>
        <taxon>Acariformes</taxon>
        <taxon>Trombidiformes</taxon>
        <taxon>Prostigmata</taxon>
        <taxon>Anystina</taxon>
        <taxon>Parasitengona</taxon>
        <taxon>Trombiculoidea</taxon>
        <taxon>Trombiculidae</taxon>
        <taxon>Leptotrombidium</taxon>
    </lineage>
</organism>
<evidence type="ECO:0000256" key="6">
    <source>
        <dbReference type="ARBA" id="ARBA00022989"/>
    </source>
</evidence>
<keyword evidence="3" id="KW-0479">Metal-binding</keyword>
<dbReference type="PROSITE" id="PS50089">
    <property type="entry name" value="ZF_RING_2"/>
    <property type="match status" value="1"/>
</dbReference>
<accession>A0A443RUJ1</accession>
<protein>
    <recommendedName>
        <fullName evidence="10">RING-type domain-containing protein</fullName>
    </recommendedName>
</protein>
<dbReference type="OrthoDB" id="8062037at2759"/>
<dbReference type="InterPro" id="IPR001841">
    <property type="entry name" value="Znf_RING"/>
</dbReference>
<evidence type="ECO:0000313" key="11">
    <source>
        <dbReference type="EMBL" id="RWS18910.1"/>
    </source>
</evidence>
<dbReference type="SMART" id="SM00184">
    <property type="entry name" value="RING"/>
    <property type="match status" value="1"/>
</dbReference>
<feature type="transmembrane region" description="Helical" evidence="9">
    <location>
        <begin position="6"/>
        <end position="31"/>
    </location>
</feature>
<dbReference type="PANTHER" id="PTHR47168">
    <property type="entry name" value="RING ZINC FINGER DOMAIN SUPERFAMILY PROTEIN-RELATED"/>
    <property type="match status" value="1"/>
</dbReference>
<name>A0A443RUJ1_9ACAR</name>
<dbReference type="GO" id="GO:0008270">
    <property type="term" value="F:zinc ion binding"/>
    <property type="evidence" value="ECO:0007669"/>
    <property type="project" value="UniProtKB-KW"/>
</dbReference>
<dbReference type="AlphaFoldDB" id="A0A443RUJ1"/>
<reference evidence="11 12" key="1">
    <citation type="journal article" date="2018" name="Gigascience">
        <title>Genomes of trombidid mites reveal novel predicted allergens and laterally-transferred genes associated with secondary metabolism.</title>
        <authorList>
            <person name="Dong X."/>
            <person name="Chaisiri K."/>
            <person name="Xia D."/>
            <person name="Armstrong S.D."/>
            <person name="Fang Y."/>
            <person name="Donnelly M.J."/>
            <person name="Kadowaki T."/>
            <person name="McGarry J.W."/>
            <person name="Darby A.C."/>
            <person name="Makepeace B.L."/>
        </authorList>
    </citation>
    <scope>NUCLEOTIDE SEQUENCE [LARGE SCALE GENOMIC DNA]</scope>
    <source>
        <strain evidence="11">UoL-UT</strain>
    </source>
</reference>
<dbReference type="EMBL" id="NCKV01032518">
    <property type="protein sequence ID" value="RWS18910.1"/>
    <property type="molecule type" value="Genomic_DNA"/>
</dbReference>
<comment type="caution">
    <text evidence="11">The sequence shown here is derived from an EMBL/GenBank/DDBJ whole genome shotgun (WGS) entry which is preliminary data.</text>
</comment>
<dbReference type="GO" id="GO:0016020">
    <property type="term" value="C:membrane"/>
    <property type="evidence" value="ECO:0007669"/>
    <property type="project" value="UniProtKB-SubCell"/>
</dbReference>
<evidence type="ECO:0000256" key="7">
    <source>
        <dbReference type="ARBA" id="ARBA00023136"/>
    </source>
</evidence>
<evidence type="ECO:0000256" key="1">
    <source>
        <dbReference type="ARBA" id="ARBA00004167"/>
    </source>
</evidence>
<evidence type="ECO:0000259" key="10">
    <source>
        <dbReference type="PROSITE" id="PS50089"/>
    </source>
</evidence>
<keyword evidence="4 8" id="KW-0863">Zinc-finger</keyword>
<dbReference type="InterPro" id="IPR051653">
    <property type="entry name" value="E3_ligase_sorting_rcpt"/>
</dbReference>
<keyword evidence="2 9" id="KW-0812">Transmembrane</keyword>
<dbReference type="STRING" id="299467.A0A443RUJ1"/>
<keyword evidence="5" id="KW-0862">Zinc</keyword>
<dbReference type="CDD" id="cd16454">
    <property type="entry name" value="RING-H2_PA-TM-RING"/>
    <property type="match status" value="1"/>
</dbReference>
<dbReference type="Pfam" id="PF13639">
    <property type="entry name" value="zf-RING_2"/>
    <property type="match status" value="1"/>
</dbReference>
<dbReference type="Gene3D" id="3.30.40.10">
    <property type="entry name" value="Zinc/RING finger domain, C3HC4 (zinc finger)"/>
    <property type="match status" value="1"/>
</dbReference>
<evidence type="ECO:0000313" key="12">
    <source>
        <dbReference type="Proteomes" id="UP000288716"/>
    </source>
</evidence>
<dbReference type="InterPro" id="IPR013083">
    <property type="entry name" value="Znf_RING/FYVE/PHD"/>
</dbReference>
<gene>
    <name evidence="11" type="ORF">B4U80_03344</name>
</gene>
<keyword evidence="7 9" id="KW-0472">Membrane</keyword>
<dbReference type="FunFam" id="3.30.40.10:FF:000388">
    <property type="entry name" value="Putative RING zinc finger domain superfamily protein"/>
    <property type="match status" value="1"/>
</dbReference>
<dbReference type="SUPFAM" id="SSF57850">
    <property type="entry name" value="RING/U-box"/>
    <property type="match status" value="1"/>
</dbReference>
<evidence type="ECO:0000256" key="9">
    <source>
        <dbReference type="SAM" id="Phobius"/>
    </source>
</evidence>
<sequence>MIDSLLINLLIDFFLIFFLIVLCLTPAWFFALRKRSSLERRINSIPIFSYRKENSIDECSICFDAYEENDQLRVLSCNHKFHAKCVDVWFRNEHRQCPLCRYTATFDSSSDYGCFSSGHLEFNERTPLLVVINHLIFKLTILIFRCPPEYYSDSYQ</sequence>
<evidence type="ECO:0000256" key="3">
    <source>
        <dbReference type="ARBA" id="ARBA00022723"/>
    </source>
</evidence>
<evidence type="ECO:0000256" key="4">
    <source>
        <dbReference type="ARBA" id="ARBA00022771"/>
    </source>
</evidence>
<dbReference type="PANTHER" id="PTHR47168:SF1">
    <property type="entry name" value="OS02G0798600 PROTEIN"/>
    <property type="match status" value="1"/>
</dbReference>
<keyword evidence="6 9" id="KW-1133">Transmembrane helix</keyword>
<dbReference type="Proteomes" id="UP000288716">
    <property type="component" value="Unassembled WGS sequence"/>
</dbReference>